<comment type="caution">
    <text evidence="2">The sequence shown here is derived from an EMBL/GenBank/DDBJ whole genome shotgun (WGS) entry which is preliminary data.</text>
</comment>
<evidence type="ECO:0000313" key="3">
    <source>
        <dbReference type="Proteomes" id="UP001234178"/>
    </source>
</evidence>
<keyword evidence="3" id="KW-1185">Reference proteome</keyword>
<dbReference type="Pfam" id="PF13966">
    <property type="entry name" value="zf-RVT"/>
    <property type="match status" value="1"/>
</dbReference>
<dbReference type="Proteomes" id="UP001234178">
    <property type="component" value="Unassembled WGS sequence"/>
</dbReference>
<accession>A0ABQ9ZKA0</accession>
<proteinExistence type="predicted"/>
<dbReference type="EMBL" id="JAOYFB010000004">
    <property type="protein sequence ID" value="KAK4013350.1"/>
    <property type="molecule type" value="Genomic_DNA"/>
</dbReference>
<protein>
    <recommendedName>
        <fullName evidence="1">Reverse transcriptase zinc-binding domain-containing protein</fullName>
    </recommendedName>
</protein>
<name>A0ABQ9ZKA0_9CRUS</name>
<reference evidence="2 3" key="1">
    <citation type="journal article" date="2023" name="Nucleic Acids Res.">
        <title>The hologenome of Daphnia magna reveals possible DNA methylation and microbiome-mediated evolution of the host genome.</title>
        <authorList>
            <person name="Chaturvedi A."/>
            <person name="Li X."/>
            <person name="Dhandapani V."/>
            <person name="Marshall H."/>
            <person name="Kissane S."/>
            <person name="Cuenca-Cambronero M."/>
            <person name="Asole G."/>
            <person name="Calvet F."/>
            <person name="Ruiz-Romero M."/>
            <person name="Marangio P."/>
            <person name="Guigo R."/>
            <person name="Rago D."/>
            <person name="Mirbahai L."/>
            <person name="Eastwood N."/>
            <person name="Colbourne J.K."/>
            <person name="Zhou J."/>
            <person name="Mallon E."/>
            <person name="Orsini L."/>
        </authorList>
    </citation>
    <scope>NUCLEOTIDE SEQUENCE [LARGE SCALE GENOMIC DNA]</scope>
    <source>
        <strain evidence="2">LRV0_1</strain>
    </source>
</reference>
<evidence type="ECO:0000313" key="2">
    <source>
        <dbReference type="EMBL" id="KAK4013350.1"/>
    </source>
</evidence>
<gene>
    <name evidence="2" type="ORF">OUZ56_025588</name>
</gene>
<evidence type="ECO:0000259" key="1">
    <source>
        <dbReference type="Pfam" id="PF13966"/>
    </source>
</evidence>
<sequence length="247" mass="28290">MADQILKAIMKFLWIGKVERPNKTVVYRPSRKLSTSLLDVLSSSNRTTSLQEQHRTRCSYEEAHLPSGTPAPNKTTICLFDSGAGESNGAQENIQPLDPGGDHLGKLEILRPNLDWPRIWKETAALPSNIRETMFLFNQRLLPTRTRCHRLDPSKDATCPICHQHPETDEHLTFQCPERHIVWSWLEGTIRQMGCKSSKEDLIRGHFGPIGNLRQTFTLLAAYIFITWKARNTHRIPRQEESAMKIN</sequence>
<dbReference type="InterPro" id="IPR026960">
    <property type="entry name" value="RVT-Znf"/>
</dbReference>
<feature type="domain" description="Reverse transcriptase zinc-binding" evidence="1">
    <location>
        <begin position="115"/>
        <end position="183"/>
    </location>
</feature>
<organism evidence="2 3">
    <name type="scientific">Daphnia magna</name>
    <dbReference type="NCBI Taxonomy" id="35525"/>
    <lineage>
        <taxon>Eukaryota</taxon>
        <taxon>Metazoa</taxon>
        <taxon>Ecdysozoa</taxon>
        <taxon>Arthropoda</taxon>
        <taxon>Crustacea</taxon>
        <taxon>Branchiopoda</taxon>
        <taxon>Diplostraca</taxon>
        <taxon>Cladocera</taxon>
        <taxon>Anomopoda</taxon>
        <taxon>Daphniidae</taxon>
        <taxon>Daphnia</taxon>
    </lineage>
</organism>